<dbReference type="AlphaFoldDB" id="A0A3N4KS08"/>
<dbReference type="Proteomes" id="UP000277580">
    <property type="component" value="Unassembled WGS sequence"/>
</dbReference>
<dbReference type="InParanoid" id="A0A3N4KS08"/>
<protein>
    <submittedName>
        <fullName evidence="1">Uncharacterized protein</fullName>
    </submittedName>
</protein>
<keyword evidence="2" id="KW-1185">Reference proteome</keyword>
<accession>A0A3N4KS08</accession>
<gene>
    <name evidence="1" type="ORF">P167DRAFT_176247</name>
</gene>
<proteinExistence type="predicted"/>
<name>A0A3N4KS08_9PEZI</name>
<reference evidence="1 2" key="1">
    <citation type="journal article" date="2018" name="Nat. Ecol. Evol.">
        <title>Pezizomycetes genomes reveal the molecular basis of ectomycorrhizal truffle lifestyle.</title>
        <authorList>
            <person name="Murat C."/>
            <person name="Payen T."/>
            <person name="Noel B."/>
            <person name="Kuo A."/>
            <person name="Morin E."/>
            <person name="Chen J."/>
            <person name="Kohler A."/>
            <person name="Krizsan K."/>
            <person name="Balestrini R."/>
            <person name="Da Silva C."/>
            <person name="Montanini B."/>
            <person name="Hainaut M."/>
            <person name="Levati E."/>
            <person name="Barry K.W."/>
            <person name="Belfiori B."/>
            <person name="Cichocki N."/>
            <person name="Clum A."/>
            <person name="Dockter R.B."/>
            <person name="Fauchery L."/>
            <person name="Guy J."/>
            <person name="Iotti M."/>
            <person name="Le Tacon F."/>
            <person name="Lindquist E.A."/>
            <person name="Lipzen A."/>
            <person name="Malagnac F."/>
            <person name="Mello A."/>
            <person name="Molinier V."/>
            <person name="Miyauchi S."/>
            <person name="Poulain J."/>
            <person name="Riccioni C."/>
            <person name="Rubini A."/>
            <person name="Sitrit Y."/>
            <person name="Splivallo R."/>
            <person name="Traeger S."/>
            <person name="Wang M."/>
            <person name="Zifcakova L."/>
            <person name="Wipf D."/>
            <person name="Zambonelli A."/>
            <person name="Paolocci F."/>
            <person name="Nowrousian M."/>
            <person name="Ottonello S."/>
            <person name="Baldrian P."/>
            <person name="Spatafora J.W."/>
            <person name="Henrissat B."/>
            <person name="Nagy L.G."/>
            <person name="Aury J.M."/>
            <person name="Wincker P."/>
            <person name="Grigoriev I.V."/>
            <person name="Bonfante P."/>
            <person name="Martin F.M."/>
        </authorList>
    </citation>
    <scope>NUCLEOTIDE SEQUENCE [LARGE SCALE GENOMIC DNA]</scope>
    <source>
        <strain evidence="1 2">CCBAS932</strain>
    </source>
</reference>
<organism evidence="1 2">
    <name type="scientific">Morchella conica CCBAS932</name>
    <dbReference type="NCBI Taxonomy" id="1392247"/>
    <lineage>
        <taxon>Eukaryota</taxon>
        <taxon>Fungi</taxon>
        <taxon>Dikarya</taxon>
        <taxon>Ascomycota</taxon>
        <taxon>Pezizomycotina</taxon>
        <taxon>Pezizomycetes</taxon>
        <taxon>Pezizales</taxon>
        <taxon>Morchellaceae</taxon>
        <taxon>Morchella</taxon>
    </lineage>
</organism>
<evidence type="ECO:0000313" key="1">
    <source>
        <dbReference type="EMBL" id="RPB12072.1"/>
    </source>
</evidence>
<dbReference type="EMBL" id="ML119131">
    <property type="protein sequence ID" value="RPB12072.1"/>
    <property type="molecule type" value="Genomic_DNA"/>
</dbReference>
<sequence>MNRSLSPFFGSILFSVSMVQVSRPRGGVAFLTFERLPSVFNRGSARQVLVCSARSSIIQAPCTVMNRNRVSWQLLSRARLFRRVLFWWLVI</sequence>
<evidence type="ECO:0000313" key="2">
    <source>
        <dbReference type="Proteomes" id="UP000277580"/>
    </source>
</evidence>